<dbReference type="EMBL" id="KV892886">
    <property type="protein sequence ID" value="OON20050.1"/>
    <property type="molecule type" value="Genomic_DNA"/>
</dbReference>
<evidence type="ECO:0000313" key="2">
    <source>
        <dbReference type="Proteomes" id="UP000243686"/>
    </source>
</evidence>
<keyword evidence="2" id="KW-1185">Reference proteome</keyword>
<protein>
    <submittedName>
        <fullName evidence="1">Uncharacterized protein</fullName>
    </submittedName>
</protein>
<feature type="non-terminal residue" evidence="1">
    <location>
        <position position="90"/>
    </location>
</feature>
<proteinExistence type="predicted"/>
<dbReference type="Proteomes" id="UP000243686">
    <property type="component" value="Unassembled WGS sequence"/>
</dbReference>
<reference evidence="1 2" key="1">
    <citation type="submission" date="2015-03" db="EMBL/GenBank/DDBJ databases">
        <title>Draft genome of the nematode, Opisthorchis viverrini.</title>
        <authorList>
            <person name="Mitreva M."/>
        </authorList>
    </citation>
    <scope>NUCLEOTIDE SEQUENCE [LARGE SCALE GENOMIC DNA]</scope>
    <source>
        <strain evidence="1">Khon Kaen</strain>
    </source>
</reference>
<evidence type="ECO:0000313" key="1">
    <source>
        <dbReference type="EMBL" id="OON20050.1"/>
    </source>
</evidence>
<gene>
    <name evidence="1" type="ORF">X801_04074</name>
</gene>
<sequence>MAFSSERKECWSAKRNEVLGSGTFAVVSLLMAEPIERLCAETTESFGGNTTGADFPVPVCYAPEDPNTGEYFDYRPVVAFTLSFLIGIVQ</sequence>
<name>A0A1S8X012_OPIVI</name>
<dbReference type="AlphaFoldDB" id="A0A1S8X012"/>
<accession>A0A1S8X012</accession>
<organism evidence="1 2">
    <name type="scientific">Opisthorchis viverrini</name>
    <name type="common">Southeast Asian liver fluke</name>
    <dbReference type="NCBI Taxonomy" id="6198"/>
    <lineage>
        <taxon>Eukaryota</taxon>
        <taxon>Metazoa</taxon>
        <taxon>Spiralia</taxon>
        <taxon>Lophotrochozoa</taxon>
        <taxon>Platyhelminthes</taxon>
        <taxon>Trematoda</taxon>
        <taxon>Digenea</taxon>
        <taxon>Opisthorchiida</taxon>
        <taxon>Opisthorchiata</taxon>
        <taxon>Opisthorchiidae</taxon>
        <taxon>Opisthorchis</taxon>
    </lineage>
</organism>